<evidence type="ECO:0000313" key="3">
    <source>
        <dbReference type="Proteomes" id="UP001500742"/>
    </source>
</evidence>
<feature type="chain" id="PRO_5047243009" evidence="1">
    <location>
        <begin position="22"/>
        <end position="622"/>
    </location>
</feature>
<dbReference type="InterPro" id="IPR027268">
    <property type="entry name" value="Peptidase_M4/M1_CTD_sf"/>
</dbReference>
<keyword evidence="1" id="KW-0732">Signal</keyword>
<name>A0ABP7P0Y2_9SPHI</name>
<dbReference type="RefSeq" id="WP_259092717.1">
    <property type="nucleotide sequence ID" value="NZ_BAAAZC010000002.1"/>
</dbReference>
<reference evidence="3" key="1">
    <citation type="journal article" date="2019" name="Int. J. Syst. Evol. Microbiol.">
        <title>The Global Catalogue of Microorganisms (GCM) 10K type strain sequencing project: providing services to taxonomists for standard genome sequencing and annotation.</title>
        <authorList>
            <consortium name="The Broad Institute Genomics Platform"/>
            <consortium name="The Broad Institute Genome Sequencing Center for Infectious Disease"/>
            <person name="Wu L."/>
            <person name="Ma J."/>
        </authorList>
    </citation>
    <scope>NUCLEOTIDE SEQUENCE [LARGE SCALE GENOMIC DNA]</scope>
    <source>
        <strain evidence="3">JCM 16601</strain>
    </source>
</reference>
<comment type="caution">
    <text evidence="2">The sequence shown here is derived from an EMBL/GenBank/DDBJ whole genome shotgun (WGS) entry which is preliminary data.</text>
</comment>
<protein>
    <submittedName>
        <fullName evidence="2">M1 family metallopeptidase</fullName>
    </submittedName>
</protein>
<dbReference type="Gene3D" id="1.10.390.10">
    <property type="entry name" value="Neutral Protease Domain 2"/>
    <property type="match status" value="1"/>
</dbReference>
<accession>A0ABP7P0Y2</accession>
<keyword evidence="3" id="KW-1185">Reference proteome</keyword>
<feature type="signal peptide" evidence="1">
    <location>
        <begin position="1"/>
        <end position="21"/>
    </location>
</feature>
<evidence type="ECO:0000313" key="2">
    <source>
        <dbReference type="EMBL" id="GAA3957896.1"/>
    </source>
</evidence>
<dbReference type="CDD" id="cd09604">
    <property type="entry name" value="M1_APN_like"/>
    <property type="match status" value="1"/>
</dbReference>
<organism evidence="2 3">
    <name type="scientific">Mucilaginibacter dorajii</name>
    <dbReference type="NCBI Taxonomy" id="692994"/>
    <lineage>
        <taxon>Bacteria</taxon>
        <taxon>Pseudomonadati</taxon>
        <taxon>Bacteroidota</taxon>
        <taxon>Sphingobacteriia</taxon>
        <taxon>Sphingobacteriales</taxon>
        <taxon>Sphingobacteriaceae</taxon>
        <taxon>Mucilaginibacter</taxon>
    </lineage>
</organism>
<dbReference type="EMBL" id="BAAAZC010000002">
    <property type="protein sequence ID" value="GAA3957896.1"/>
    <property type="molecule type" value="Genomic_DNA"/>
</dbReference>
<gene>
    <name evidence="2" type="ORF">GCM10022210_01390</name>
</gene>
<sequence length="622" mass="69760">MINLKKLLPVVLLLGGATALAQITLPINTTLQKTYTKGTRTQGGAPGKNYWQNTANYTIKVGFDPKTRLVSGTVGIDYVNNSPDTLKRVLFKLYPNIYQKGAARDRAISPSDITDGVTIKSLSQDGQLLDSTKRRIANTNMSLKPKAISPKQSTHFDIAYAYTLNKTSHIRTGQVDEGAFFIAYFFPRIAVYDDIDGWNEYPYKGSEEFYNDFCHFNAEITVPGDYQVWATGNLKNADEVYNPKYVKLITAANTYDKVTDIVTEADLAAGDITKKNPTNTWKFEADSVTDLAFATSNHYIWKASSLVVDPKTNRRTRVDAVFNPAHKDYFEVINYARKTVETMSYKFPKWPYPYPHETVFDGLDQMEYPMMVNDNPLEQSEDAIELTDHEIFHTMFPFYMGVNETKYAFMDEGWATIGEWLISPEIDPKITDLYGISAVNGSAGSEQDVPIMTLTPGLLGIAGFTNNYPKPAFGYLYIKEMLGDELFTKALHNYISLWHGKHPMPYDFFNSMNAGAGINMNWFWKNWFFDNGIPDLAISKVSHVAKNYTATITSIGNKAVPVHLTIYYADGSTQTAGKTIACWAKGNKTTTVSFAAKSAIKQIVLGTTYDVDSDKSNNVWKP</sequence>
<proteinExistence type="predicted"/>
<dbReference type="SUPFAM" id="SSF55486">
    <property type="entry name" value="Metalloproteases ('zincins'), catalytic domain"/>
    <property type="match status" value="1"/>
</dbReference>
<evidence type="ECO:0000256" key="1">
    <source>
        <dbReference type="SAM" id="SignalP"/>
    </source>
</evidence>
<dbReference type="Proteomes" id="UP001500742">
    <property type="component" value="Unassembled WGS sequence"/>
</dbReference>